<evidence type="ECO:0000313" key="1">
    <source>
        <dbReference type="EMBL" id="KDQ58541.1"/>
    </source>
</evidence>
<keyword evidence="2" id="KW-1185">Reference proteome</keyword>
<dbReference type="HOGENOM" id="CLU_1970877_0_0_1"/>
<dbReference type="AlphaFoldDB" id="A0A067Q7G0"/>
<dbReference type="InParanoid" id="A0A067Q7G0"/>
<dbReference type="EMBL" id="KL197717">
    <property type="protein sequence ID" value="KDQ58541.1"/>
    <property type="molecule type" value="Genomic_DNA"/>
</dbReference>
<sequence length="127" mass="13802">MYGSSACSLQRTCSDYAQIPIVTSTHYCASTTRTQTASRNSIGYSWPNSYGPPFSCDHIAFHQPIAEIYPLSTVKPSYLPPVPSTAPLQATLIPNRIRTPLTAVLTGHEHASLNSIRPLTFVPPTPT</sequence>
<proteinExistence type="predicted"/>
<protein>
    <submittedName>
        <fullName evidence="1">Uncharacterized protein</fullName>
    </submittedName>
</protein>
<reference evidence="2" key="1">
    <citation type="journal article" date="2014" name="Proc. Natl. Acad. Sci. U.S.A.">
        <title>Extensive sampling of basidiomycete genomes demonstrates inadequacy of the white-rot/brown-rot paradigm for wood decay fungi.</title>
        <authorList>
            <person name="Riley R."/>
            <person name="Salamov A.A."/>
            <person name="Brown D.W."/>
            <person name="Nagy L.G."/>
            <person name="Floudas D."/>
            <person name="Held B.W."/>
            <person name="Levasseur A."/>
            <person name="Lombard V."/>
            <person name="Morin E."/>
            <person name="Otillar R."/>
            <person name="Lindquist E.A."/>
            <person name="Sun H."/>
            <person name="LaButti K.M."/>
            <person name="Schmutz J."/>
            <person name="Jabbour D."/>
            <person name="Luo H."/>
            <person name="Baker S.E."/>
            <person name="Pisabarro A.G."/>
            <person name="Walton J.D."/>
            <person name="Blanchette R.A."/>
            <person name="Henrissat B."/>
            <person name="Martin F."/>
            <person name="Cullen D."/>
            <person name="Hibbett D.S."/>
            <person name="Grigoriev I.V."/>
        </authorList>
    </citation>
    <scope>NUCLEOTIDE SEQUENCE [LARGE SCALE GENOMIC DNA]</scope>
    <source>
        <strain evidence="2">MUCL 33604</strain>
    </source>
</reference>
<name>A0A067Q7G0_9AGAM</name>
<accession>A0A067Q7G0</accession>
<organism evidence="1 2">
    <name type="scientific">Jaapia argillacea MUCL 33604</name>
    <dbReference type="NCBI Taxonomy" id="933084"/>
    <lineage>
        <taxon>Eukaryota</taxon>
        <taxon>Fungi</taxon>
        <taxon>Dikarya</taxon>
        <taxon>Basidiomycota</taxon>
        <taxon>Agaricomycotina</taxon>
        <taxon>Agaricomycetes</taxon>
        <taxon>Agaricomycetidae</taxon>
        <taxon>Jaapiales</taxon>
        <taxon>Jaapiaceae</taxon>
        <taxon>Jaapia</taxon>
    </lineage>
</organism>
<dbReference type="Proteomes" id="UP000027265">
    <property type="component" value="Unassembled WGS sequence"/>
</dbReference>
<gene>
    <name evidence="1" type="ORF">JAAARDRAFT_69023</name>
</gene>
<evidence type="ECO:0000313" key="2">
    <source>
        <dbReference type="Proteomes" id="UP000027265"/>
    </source>
</evidence>
<feature type="non-terminal residue" evidence="1">
    <location>
        <position position="1"/>
    </location>
</feature>